<reference evidence="2 3" key="1">
    <citation type="submission" date="2024-09" db="EMBL/GenBank/DDBJ databases">
        <authorList>
            <person name="Sun Q."/>
            <person name="Mori K."/>
        </authorList>
    </citation>
    <scope>NUCLEOTIDE SEQUENCE [LARGE SCALE GENOMIC DNA]</scope>
    <source>
        <strain evidence="2 3">KCTC 52403</strain>
    </source>
</reference>
<protein>
    <submittedName>
        <fullName evidence="2">Class I SAM-dependent methyltransferase</fullName>
        <ecNumber evidence="2">2.1.-.-</ecNumber>
    </submittedName>
</protein>
<evidence type="ECO:0000313" key="2">
    <source>
        <dbReference type="EMBL" id="MFC0718147.1"/>
    </source>
</evidence>
<dbReference type="Gene3D" id="3.40.50.150">
    <property type="entry name" value="Vaccinia Virus protein VP39"/>
    <property type="match status" value="1"/>
</dbReference>
<gene>
    <name evidence="2" type="ORF">ACFFFU_10355</name>
</gene>
<dbReference type="InterPro" id="IPR050508">
    <property type="entry name" value="Methyltransf_Superfamily"/>
</dbReference>
<keyword evidence="3" id="KW-1185">Reference proteome</keyword>
<dbReference type="GO" id="GO:0032259">
    <property type="term" value="P:methylation"/>
    <property type="evidence" value="ECO:0007669"/>
    <property type="project" value="UniProtKB-KW"/>
</dbReference>
<dbReference type="InterPro" id="IPR041698">
    <property type="entry name" value="Methyltransf_25"/>
</dbReference>
<name>A0ABV6SXH8_9GAMM</name>
<sequence length="261" mass="28829">MYYHAYSRQDIVQDFARRDYLTPAEVAALGAVWQQVQGDVLDLGVGGGRTTGYLRGVARSYRGLDISEEMAAACRAQHPTADILVGDARTLDGHPDDAYDLVLFSFNGIDYIAHADRALVLASAMRVLRPGGAFVYSSHNLRVLDGRLPPVQPVRLVPTPDPLRLAVRSVRALGAMLRRRRNRGRLGGQQYLRDDHALVNDESYDHAQLTVYVDPASEAQALAAAGFGDIRTVDARGRLDPLRHDDPWVYFIARKPGPERA</sequence>
<dbReference type="EMBL" id="JBHLTF010000031">
    <property type="protein sequence ID" value="MFC0718147.1"/>
    <property type="molecule type" value="Genomic_DNA"/>
</dbReference>
<comment type="caution">
    <text evidence="2">The sequence shown here is derived from an EMBL/GenBank/DDBJ whole genome shotgun (WGS) entry which is preliminary data.</text>
</comment>
<dbReference type="Proteomes" id="UP001589898">
    <property type="component" value="Unassembled WGS sequence"/>
</dbReference>
<keyword evidence="2" id="KW-0808">Transferase</keyword>
<dbReference type="Pfam" id="PF13649">
    <property type="entry name" value="Methyltransf_25"/>
    <property type="match status" value="1"/>
</dbReference>
<organism evidence="2 3">
    <name type="scientific">Luteimonas padinae</name>
    <dbReference type="NCBI Taxonomy" id="1714359"/>
    <lineage>
        <taxon>Bacteria</taxon>
        <taxon>Pseudomonadati</taxon>
        <taxon>Pseudomonadota</taxon>
        <taxon>Gammaproteobacteria</taxon>
        <taxon>Lysobacterales</taxon>
        <taxon>Lysobacteraceae</taxon>
        <taxon>Luteimonas</taxon>
    </lineage>
</organism>
<evidence type="ECO:0000259" key="1">
    <source>
        <dbReference type="Pfam" id="PF13649"/>
    </source>
</evidence>
<dbReference type="EC" id="2.1.-.-" evidence="2"/>
<feature type="domain" description="Methyltransferase" evidence="1">
    <location>
        <begin position="40"/>
        <end position="132"/>
    </location>
</feature>
<proteinExistence type="predicted"/>
<dbReference type="CDD" id="cd02440">
    <property type="entry name" value="AdoMet_MTases"/>
    <property type="match status" value="1"/>
</dbReference>
<dbReference type="RefSeq" id="WP_386659866.1">
    <property type="nucleotide sequence ID" value="NZ_JBHLTF010000031.1"/>
</dbReference>
<accession>A0ABV6SXH8</accession>
<keyword evidence="2" id="KW-0489">Methyltransferase</keyword>
<dbReference type="PANTHER" id="PTHR42912">
    <property type="entry name" value="METHYLTRANSFERASE"/>
    <property type="match status" value="1"/>
</dbReference>
<dbReference type="InterPro" id="IPR029063">
    <property type="entry name" value="SAM-dependent_MTases_sf"/>
</dbReference>
<dbReference type="GO" id="GO:0008168">
    <property type="term" value="F:methyltransferase activity"/>
    <property type="evidence" value="ECO:0007669"/>
    <property type="project" value="UniProtKB-KW"/>
</dbReference>
<evidence type="ECO:0000313" key="3">
    <source>
        <dbReference type="Proteomes" id="UP001589898"/>
    </source>
</evidence>
<dbReference type="SUPFAM" id="SSF53335">
    <property type="entry name" value="S-adenosyl-L-methionine-dependent methyltransferases"/>
    <property type="match status" value="1"/>
</dbReference>